<keyword evidence="15" id="KW-1185">Reference proteome</keyword>
<dbReference type="SMART" id="SM00108">
    <property type="entry name" value="B_lectin"/>
    <property type="match status" value="1"/>
</dbReference>
<dbReference type="PANTHER" id="PTHR47976:SF15">
    <property type="entry name" value="G-TYPE LECTIN S-RECEPTOR-LIKE SERINE_THREONINE-PROTEIN KINASE RLK1"/>
    <property type="match status" value="1"/>
</dbReference>
<accession>A0ABR2AZ44</accession>
<dbReference type="InterPro" id="IPR036426">
    <property type="entry name" value="Bulb-type_lectin_dom_sf"/>
</dbReference>
<evidence type="ECO:0000256" key="6">
    <source>
        <dbReference type="ARBA" id="ARBA00022840"/>
    </source>
</evidence>
<dbReference type="SUPFAM" id="SSF51110">
    <property type="entry name" value="alpha-D-mannose-specific plant lectins"/>
    <property type="match status" value="1"/>
</dbReference>
<dbReference type="Pfam" id="PF00069">
    <property type="entry name" value="Pkinase"/>
    <property type="match status" value="1"/>
</dbReference>
<evidence type="ECO:0000256" key="7">
    <source>
        <dbReference type="ARBA" id="ARBA00023157"/>
    </source>
</evidence>
<dbReference type="Pfam" id="PF01453">
    <property type="entry name" value="B_lectin"/>
    <property type="match status" value="1"/>
</dbReference>
<keyword evidence="4 9" id="KW-0547">Nucleotide-binding</keyword>
<feature type="region of interest" description="Disordered" evidence="10">
    <location>
        <begin position="1"/>
        <end position="37"/>
    </location>
</feature>
<evidence type="ECO:0000313" key="14">
    <source>
        <dbReference type="EMBL" id="KAK8499335.1"/>
    </source>
</evidence>
<dbReference type="InterPro" id="IPR008271">
    <property type="entry name" value="Ser/Thr_kinase_AS"/>
</dbReference>
<dbReference type="Gene3D" id="2.90.10.10">
    <property type="entry name" value="Bulb-type lectin domain"/>
    <property type="match status" value="1"/>
</dbReference>
<keyword evidence="11" id="KW-0472">Membrane</keyword>
<evidence type="ECO:0000259" key="12">
    <source>
        <dbReference type="PROSITE" id="PS50011"/>
    </source>
</evidence>
<keyword evidence="2" id="KW-0808">Transferase</keyword>
<evidence type="ECO:0000256" key="5">
    <source>
        <dbReference type="ARBA" id="ARBA00022777"/>
    </source>
</evidence>
<dbReference type="SMART" id="SM00220">
    <property type="entry name" value="S_TKc"/>
    <property type="match status" value="1"/>
</dbReference>
<gene>
    <name evidence="14" type="ORF">V6N12_036983</name>
</gene>
<dbReference type="EMBL" id="JBBPBM010000237">
    <property type="protein sequence ID" value="KAK8499335.1"/>
    <property type="molecule type" value="Genomic_DNA"/>
</dbReference>
<keyword evidence="11" id="KW-1133">Transmembrane helix</keyword>
<protein>
    <recommendedName>
        <fullName evidence="16">Non-specific serine/threonine protein kinase</fullName>
    </recommendedName>
</protein>
<dbReference type="PROSITE" id="PS50927">
    <property type="entry name" value="BULB_LECTIN"/>
    <property type="match status" value="1"/>
</dbReference>
<organism evidence="14 15">
    <name type="scientific">Hibiscus sabdariffa</name>
    <name type="common">roselle</name>
    <dbReference type="NCBI Taxonomy" id="183260"/>
    <lineage>
        <taxon>Eukaryota</taxon>
        <taxon>Viridiplantae</taxon>
        <taxon>Streptophyta</taxon>
        <taxon>Embryophyta</taxon>
        <taxon>Tracheophyta</taxon>
        <taxon>Spermatophyta</taxon>
        <taxon>Magnoliopsida</taxon>
        <taxon>eudicotyledons</taxon>
        <taxon>Gunneridae</taxon>
        <taxon>Pentapetalae</taxon>
        <taxon>rosids</taxon>
        <taxon>malvids</taxon>
        <taxon>Malvales</taxon>
        <taxon>Malvaceae</taxon>
        <taxon>Malvoideae</taxon>
        <taxon>Hibiscus</taxon>
    </lineage>
</organism>
<dbReference type="PROSITE" id="PS50011">
    <property type="entry name" value="PROTEIN_KINASE_DOM"/>
    <property type="match status" value="1"/>
</dbReference>
<dbReference type="CDD" id="cd01098">
    <property type="entry name" value="PAN_AP_plant"/>
    <property type="match status" value="1"/>
</dbReference>
<dbReference type="SUPFAM" id="SSF56112">
    <property type="entry name" value="Protein kinase-like (PK-like)"/>
    <property type="match status" value="1"/>
</dbReference>
<evidence type="ECO:0000256" key="11">
    <source>
        <dbReference type="SAM" id="Phobius"/>
    </source>
</evidence>
<dbReference type="PROSITE" id="PS00108">
    <property type="entry name" value="PROTEIN_KINASE_ST"/>
    <property type="match status" value="1"/>
</dbReference>
<evidence type="ECO:0000256" key="8">
    <source>
        <dbReference type="ARBA" id="ARBA00023180"/>
    </source>
</evidence>
<keyword evidence="3" id="KW-0732">Signal</keyword>
<evidence type="ECO:0000256" key="9">
    <source>
        <dbReference type="PROSITE-ProRule" id="PRU10141"/>
    </source>
</evidence>
<evidence type="ECO:0000256" key="1">
    <source>
        <dbReference type="ARBA" id="ARBA00022536"/>
    </source>
</evidence>
<keyword evidence="11" id="KW-0812">Transmembrane</keyword>
<dbReference type="Proteomes" id="UP001472677">
    <property type="component" value="Unassembled WGS sequence"/>
</dbReference>
<evidence type="ECO:0000259" key="13">
    <source>
        <dbReference type="PROSITE" id="PS50927"/>
    </source>
</evidence>
<reference evidence="14 15" key="1">
    <citation type="journal article" date="2024" name="G3 (Bethesda)">
        <title>Genome assembly of Hibiscus sabdariffa L. provides insights into metabolisms of medicinal natural products.</title>
        <authorList>
            <person name="Kim T."/>
        </authorList>
    </citation>
    <scope>NUCLEOTIDE SEQUENCE [LARGE SCALE GENOMIC DNA]</scope>
    <source>
        <strain evidence="14">TK-2024</strain>
        <tissue evidence="14">Old leaves</tissue>
    </source>
</reference>
<name>A0ABR2AZ44_9ROSI</name>
<dbReference type="Gene3D" id="2.90.10.30">
    <property type="match status" value="1"/>
</dbReference>
<dbReference type="InterPro" id="IPR000719">
    <property type="entry name" value="Prot_kinase_dom"/>
</dbReference>
<sequence length="1039" mass="115957">MRIRKRFPSFPVTPSSVASSTEAPPQQEEMEVSSFPVPAERIAREASREHVLTDWKDIMARAHKMLGGSSHTANHRTVQSGVPEEHSTTGPVINEEAVIELQSGNGRNKSLKRNYSGTGISKQKRTDSSSWKGNSKYGKAETAMRIDGQKERAKVRLLMEAGYQAKDEGEDEDEDEEGYTSGSNEKKVKTRSLTSIYADIRSLMPAAGSSKLNHSQDSEESFSEAMGFATSSSTTCMLFLLLLPLSAVAQINNGRVDVGASLTATNDASPWLSPSGDFAFGFHQHGNADGFLVSIWFDKIPGETKTLVWYAFGNGNPVLAPLGSRIQLTAEDGLVLRNPRGEQLWKSDITLDEAGYAVMNNTGNFEIRSRNSDMLWQSFDQPTDTLLPTQIMEKSRRLFSRQSENNFSQGRFQLRLQNDGNLVLGAVNLPSNLVYDGPYYSTATYDTANESNSGHRLIFDESGGVYVLRKNRERVYLQTGAILPIPAADFYQRATLDFDGVFAQYYYPKRSAGEDRNWSTVWSIPDNICSRVGDIGSGACGFNSICSLNDNRRPICTCPPGFSLLDPDDKHGSCKRDVELSCRDDGGTPKEDLYDFKVLINTDWPRSDYEQFKPYNEQDCQTSCLHDCMCAVAIFRQDSCWKKKLPLSNGREDNNVNGKAFIKVSKGKPTPSVPDIPVRVEEKKQDTLIITGSVLLGTSVFVNFALVAAFCLGFFSIYQKRLSKTNQVGLETKLRFFTYKDLAEATNGFKEELGRGAFGIVYKGTIGTGSVAVKKLDRVVREGDRDKEFKTEINVIGQTHHKNLVKLLGICEEGEQRLLVYEFLSNGTLANYLFQNTKPSWNQRTQIAIAIARGLLYLHEECSTQIIHCDIKPQNILLDDCYNARISDFGLSKLLMMDQTHTKTAIRGTKGYVAPEWFRNMPVTAKVDVYSFGVLLLEIICCRRNVVDEENVGISGDDLILTYWAYDCFNEGAMDALIGDDREAINNRESLERFLMTALWCIQEDPYQRPTMRKVTQMLEGAVQVPVPPNPSPFTITAT</sequence>
<feature type="compositionally biased region" description="Polar residues" evidence="10">
    <location>
        <begin position="102"/>
        <end position="121"/>
    </location>
</feature>
<evidence type="ECO:0008006" key="16">
    <source>
        <dbReference type="Google" id="ProtNLM"/>
    </source>
</evidence>
<evidence type="ECO:0000256" key="2">
    <source>
        <dbReference type="ARBA" id="ARBA00022679"/>
    </source>
</evidence>
<evidence type="ECO:0000313" key="15">
    <source>
        <dbReference type="Proteomes" id="UP001472677"/>
    </source>
</evidence>
<keyword evidence="5" id="KW-0418">Kinase</keyword>
<evidence type="ECO:0000256" key="10">
    <source>
        <dbReference type="SAM" id="MobiDB-lite"/>
    </source>
</evidence>
<keyword evidence="6 9" id="KW-0067">ATP-binding</keyword>
<dbReference type="PROSITE" id="PS00107">
    <property type="entry name" value="PROTEIN_KINASE_ATP"/>
    <property type="match status" value="1"/>
</dbReference>
<feature type="region of interest" description="Disordered" evidence="10">
    <location>
        <begin position="68"/>
        <end position="139"/>
    </location>
</feature>
<evidence type="ECO:0000256" key="3">
    <source>
        <dbReference type="ARBA" id="ARBA00022729"/>
    </source>
</evidence>
<feature type="region of interest" description="Disordered" evidence="10">
    <location>
        <begin position="162"/>
        <end position="186"/>
    </location>
</feature>
<dbReference type="InterPro" id="IPR011009">
    <property type="entry name" value="Kinase-like_dom_sf"/>
</dbReference>
<feature type="compositionally biased region" description="Acidic residues" evidence="10">
    <location>
        <begin position="168"/>
        <end position="178"/>
    </location>
</feature>
<dbReference type="Gene3D" id="1.10.510.10">
    <property type="entry name" value="Transferase(Phosphotransferase) domain 1"/>
    <property type="match status" value="1"/>
</dbReference>
<feature type="compositionally biased region" description="Polar residues" evidence="10">
    <location>
        <begin position="69"/>
        <end position="80"/>
    </location>
</feature>
<dbReference type="InterPro" id="IPR001480">
    <property type="entry name" value="Bulb-type_lectin_dom"/>
</dbReference>
<proteinExistence type="predicted"/>
<keyword evidence="1" id="KW-0245">EGF-like domain</keyword>
<comment type="caution">
    <text evidence="14">The sequence shown here is derived from an EMBL/GenBank/DDBJ whole genome shotgun (WGS) entry which is preliminary data.</text>
</comment>
<keyword evidence="8" id="KW-0325">Glycoprotein</keyword>
<dbReference type="InterPro" id="IPR017441">
    <property type="entry name" value="Protein_kinase_ATP_BS"/>
</dbReference>
<evidence type="ECO:0000256" key="4">
    <source>
        <dbReference type="ARBA" id="ARBA00022741"/>
    </source>
</evidence>
<feature type="domain" description="Protein kinase" evidence="12">
    <location>
        <begin position="747"/>
        <end position="1035"/>
    </location>
</feature>
<feature type="compositionally biased region" description="Polar residues" evidence="10">
    <location>
        <begin position="12"/>
        <end position="24"/>
    </location>
</feature>
<feature type="domain" description="Bulb-type lectin" evidence="13">
    <location>
        <begin position="256"/>
        <end position="380"/>
    </location>
</feature>
<keyword evidence="7" id="KW-1015">Disulfide bond</keyword>
<dbReference type="InterPro" id="IPR051343">
    <property type="entry name" value="G-type_lectin_kinases/EP1-like"/>
</dbReference>
<dbReference type="PANTHER" id="PTHR47976">
    <property type="entry name" value="G-TYPE LECTIN S-RECEPTOR-LIKE SERINE/THREONINE-PROTEIN KINASE SD2-5"/>
    <property type="match status" value="1"/>
</dbReference>
<dbReference type="Gene3D" id="3.30.200.20">
    <property type="entry name" value="Phosphorylase Kinase, domain 1"/>
    <property type="match status" value="1"/>
</dbReference>
<feature type="binding site" evidence="9">
    <location>
        <position position="775"/>
    </location>
    <ligand>
        <name>ATP</name>
        <dbReference type="ChEBI" id="CHEBI:30616"/>
    </ligand>
</feature>
<feature type="transmembrane region" description="Helical" evidence="11">
    <location>
        <begin position="688"/>
        <end position="715"/>
    </location>
</feature>